<dbReference type="Gene3D" id="1.10.630.10">
    <property type="entry name" value="Cytochrome P450"/>
    <property type="match status" value="1"/>
</dbReference>
<dbReference type="SUPFAM" id="SSF48264">
    <property type="entry name" value="Cytochrome P450"/>
    <property type="match status" value="1"/>
</dbReference>
<dbReference type="PANTHER" id="PTHR46696:SF6">
    <property type="entry name" value="P450, PUTATIVE (EUROFUNG)-RELATED"/>
    <property type="match status" value="1"/>
</dbReference>
<accession>A0A7W6BH47</accession>
<evidence type="ECO:0000256" key="2">
    <source>
        <dbReference type="RuleBase" id="RU000461"/>
    </source>
</evidence>
<keyword evidence="4" id="KW-1185">Reference proteome</keyword>
<dbReference type="Proteomes" id="UP000571950">
    <property type="component" value="Unassembled WGS sequence"/>
</dbReference>
<dbReference type="EMBL" id="JACIDT010000004">
    <property type="protein sequence ID" value="MBB3925939.1"/>
    <property type="molecule type" value="Genomic_DNA"/>
</dbReference>
<keyword evidence="2" id="KW-0503">Monooxygenase</keyword>
<name>A0A7W6BH47_9SPHN</name>
<evidence type="ECO:0000256" key="1">
    <source>
        <dbReference type="ARBA" id="ARBA00010617"/>
    </source>
</evidence>
<keyword evidence="2" id="KW-0349">Heme</keyword>
<comment type="caution">
    <text evidence="3">The sequence shown here is derived from an EMBL/GenBank/DDBJ whole genome shotgun (WGS) entry which is preliminary data.</text>
</comment>
<dbReference type="InterPro" id="IPR002397">
    <property type="entry name" value="Cyt_P450_B"/>
</dbReference>
<keyword evidence="2" id="KW-0560">Oxidoreductase</keyword>
<dbReference type="RefSeq" id="WP_188071474.1">
    <property type="nucleotide sequence ID" value="NZ_BSPS01000001.1"/>
</dbReference>
<comment type="similarity">
    <text evidence="1 2">Belongs to the cytochrome P450 family.</text>
</comment>
<dbReference type="PROSITE" id="PS00086">
    <property type="entry name" value="CYTOCHROME_P450"/>
    <property type="match status" value="1"/>
</dbReference>
<dbReference type="InterPro" id="IPR001128">
    <property type="entry name" value="Cyt_P450"/>
</dbReference>
<evidence type="ECO:0000313" key="4">
    <source>
        <dbReference type="Proteomes" id="UP000571950"/>
    </source>
</evidence>
<dbReference type="CDD" id="cd11035">
    <property type="entry name" value="P450cam-like"/>
    <property type="match status" value="1"/>
</dbReference>
<evidence type="ECO:0000313" key="3">
    <source>
        <dbReference type="EMBL" id="MBB3925939.1"/>
    </source>
</evidence>
<dbReference type="GO" id="GO:0016705">
    <property type="term" value="F:oxidoreductase activity, acting on paired donors, with incorporation or reduction of molecular oxygen"/>
    <property type="evidence" value="ECO:0007669"/>
    <property type="project" value="InterPro"/>
</dbReference>
<organism evidence="3 4">
    <name type="scientific">Sphingobium jiangsuense</name>
    <dbReference type="NCBI Taxonomy" id="870476"/>
    <lineage>
        <taxon>Bacteria</taxon>
        <taxon>Pseudomonadati</taxon>
        <taxon>Pseudomonadota</taxon>
        <taxon>Alphaproteobacteria</taxon>
        <taxon>Sphingomonadales</taxon>
        <taxon>Sphingomonadaceae</taxon>
        <taxon>Sphingobium</taxon>
    </lineage>
</organism>
<dbReference type="PRINTS" id="PR00359">
    <property type="entry name" value="BP450"/>
</dbReference>
<keyword evidence="2" id="KW-0479">Metal-binding</keyword>
<dbReference type="AlphaFoldDB" id="A0A7W6BH47"/>
<dbReference type="GO" id="GO:0005506">
    <property type="term" value="F:iron ion binding"/>
    <property type="evidence" value="ECO:0007669"/>
    <property type="project" value="InterPro"/>
</dbReference>
<protein>
    <submittedName>
        <fullName evidence="3">Cytochrome P450</fullName>
    </submittedName>
</protein>
<dbReference type="GO" id="GO:0020037">
    <property type="term" value="F:heme binding"/>
    <property type="evidence" value="ECO:0007669"/>
    <property type="project" value="InterPro"/>
</dbReference>
<sequence>MQTDQQETLSRPDHIPAELVHDFNLYDIPGAAEDVQAAYAAIQQAAPDIFWTPHNGGHWVATRGEDIIAMQRDYHHFSHKHIVLPPMPEGTPRQIPLEMDPPEHARYRRPLMQALMPSIVAELESTVAAVAIEAIEKVLPRGECEFIEDFAKVLPIHVFLELVNLPIEDKHVLLPLAEDSVRGRDAETRLRAHRAMGGYLLDHVRARRDNPGEDLLSKLVNVDLGGQRISEEEAVAYATLVLFGGLDTVAGMIGFIARFLALNPDHRRQLVERIDDDAFLKQAIEELVRRHGLANTARVVAEDFDYKGISFRAGDRILPANLFVGMDDRLNDNPLVVDFNREKPVHAAFGNGPHACPGAVLARREIRIFLQEWLRRIPDFRIRPGTTPLLATGMVNGVLRLELVWP</sequence>
<keyword evidence="2" id="KW-0408">Iron</keyword>
<dbReference type="InterPro" id="IPR017972">
    <property type="entry name" value="Cyt_P450_CS"/>
</dbReference>
<dbReference type="InterPro" id="IPR036396">
    <property type="entry name" value="Cyt_P450_sf"/>
</dbReference>
<reference evidence="3 4" key="1">
    <citation type="submission" date="2020-08" db="EMBL/GenBank/DDBJ databases">
        <title>Genomic Encyclopedia of Type Strains, Phase IV (KMG-IV): sequencing the most valuable type-strain genomes for metagenomic binning, comparative biology and taxonomic classification.</title>
        <authorList>
            <person name="Goeker M."/>
        </authorList>
    </citation>
    <scope>NUCLEOTIDE SEQUENCE [LARGE SCALE GENOMIC DNA]</scope>
    <source>
        <strain evidence="3 4">DSM 26189</strain>
    </source>
</reference>
<gene>
    <name evidence="3" type="ORF">GGR43_001654</name>
</gene>
<proteinExistence type="inferred from homology"/>
<dbReference type="Pfam" id="PF00067">
    <property type="entry name" value="p450"/>
    <property type="match status" value="1"/>
</dbReference>
<dbReference type="GO" id="GO:0004497">
    <property type="term" value="F:monooxygenase activity"/>
    <property type="evidence" value="ECO:0007669"/>
    <property type="project" value="UniProtKB-KW"/>
</dbReference>
<dbReference type="PANTHER" id="PTHR46696">
    <property type="entry name" value="P450, PUTATIVE (EUROFUNG)-RELATED"/>
    <property type="match status" value="1"/>
</dbReference>